<evidence type="ECO:0000256" key="4">
    <source>
        <dbReference type="ARBA" id="ARBA00023212"/>
    </source>
</evidence>
<evidence type="ECO:0000256" key="3">
    <source>
        <dbReference type="ARBA" id="ARBA00022701"/>
    </source>
</evidence>
<evidence type="ECO:0000313" key="10">
    <source>
        <dbReference type="Proteomes" id="UP001498771"/>
    </source>
</evidence>
<evidence type="ECO:0000259" key="7">
    <source>
        <dbReference type="Pfam" id="PF04130"/>
    </source>
</evidence>
<feature type="compositionally biased region" description="Basic and acidic residues" evidence="6">
    <location>
        <begin position="87"/>
        <end position="99"/>
    </location>
</feature>
<keyword evidence="4 5" id="KW-0206">Cytoskeleton</keyword>
<evidence type="ECO:0000256" key="2">
    <source>
        <dbReference type="ARBA" id="ARBA00022490"/>
    </source>
</evidence>
<feature type="domain" description="Gamma tubulin complex component C-terminal" evidence="7">
    <location>
        <begin position="517"/>
        <end position="858"/>
    </location>
</feature>
<evidence type="ECO:0000256" key="1">
    <source>
        <dbReference type="ARBA" id="ARBA00010337"/>
    </source>
</evidence>
<dbReference type="InterPro" id="IPR040457">
    <property type="entry name" value="GCP_C"/>
</dbReference>
<evidence type="ECO:0000256" key="5">
    <source>
        <dbReference type="RuleBase" id="RU363050"/>
    </source>
</evidence>
<feature type="compositionally biased region" description="Basic residues" evidence="6">
    <location>
        <begin position="33"/>
        <end position="44"/>
    </location>
</feature>
<proteinExistence type="inferred from homology"/>
<dbReference type="GeneID" id="90036169"/>
<dbReference type="Gene3D" id="1.20.120.1900">
    <property type="entry name" value="Gamma-tubulin complex, C-terminal domain"/>
    <property type="match status" value="1"/>
</dbReference>
<dbReference type="InterPro" id="IPR041470">
    <property type="entry name" value="GCP_N"/>
</dbReference>
<name>A0ABR1F6K7_9ASCO</name>
<feature type="compositionally biased region" description="Polar residues" evidence="6">
    <location>
        <begin position="20"/>
        <end position="32"/>
    </location>
</feature>
<evidence type="ECO:0000256" key="6">
    <source>
        <dbReference type="SAM" id="MobiDB-lite"/>
    </source>
</evidence>
<feature type="domain" description="Gamma tubulin complex component protein N-terminal" evidence="8">
    <location>
        <begin position="173"/>
        <end position="513"/>
    </location>
</feature>
<dbReference type="RefSeq" id="XP_064768508.1">
    <property type="nucleotide sequence ID" value="XM_064910657.1"/>
</dbReference>
<reference evidence="9 10" key="1">
    <citation type="submission" date="2024-03" db="EMBL/GenBank/DDBJ databases">
        <title>Genome-scale model development and genomic sequencing of the oleaginous clade Lipomyces.</title>
        <authorList>
            <consortium name="Lawrence Berkeley National Laboratory"/>
            <person name="Czajka J.J."/>
            <person name="Han Y."/>
            <person name="Kim J."/>
            <person name="Mondo S.J."/>
            <person name="Hofstad B.A."/>
            <person name="Robles A."/>
            <person name="Haridas S."/>
            <person name="Riley R."/>
            <person name="LaButti K."/>
            <person name="Pangilinan J."/>
            <person name="Andreopoulos W."/>
            <person name="Lipzen A."/>
            <person name="Yan J."/>
            <person name="Wang M."/>
            <person name="Ng V."/>
            <person name="Grigoriev I.V."/>
            <person name="Spatafora J.W."/>
            <person name="Magnuson J.K."/>
            <person name="Baker S.E."/>
            <person name="Pomraning K.R."/>
        </authorList>
    </citation>
    <scope>NUCLEOTIDE SEQUENCE [LARGE SCALE GENOMIC DNA]</scope>
    <source>
        <strain evidence="9 10">Phaff 52-87</strain>
    </source>
</reference>
<feature type="region of interest" description="Disordered" evidence="6">
    <location>
        <begin position="1"/>
        <end position="118"/>
    </location>
</feature>
<feature type="compositionally biased region" description="Low complexity" evidence="6">
    <location>
        <begin position="101"/>
        <end position="118"/>
    </location>
</feature>
<gene>
    <name evidence="9" type="ORF">BZA70DRAFT_247811</name>
</gene>
<accession>A0ABR1F6K7</accession>
<dbReference type="Pfam" id="PF17681">
    <property type="entry name" value="GCP_N_terminal"/>
    <property type="match status" value="1"/>
</dbReference>
<dbReference type="Pfam" id="PF04130">
    <property type="entry name" value="GCP_C_terminal"/>
    <property type="match status" value="1"/>
</dbReference>
<dbReference type="PANTHER" id="PTHR19302">
    <property type="entry name" value="GAMMA TUBULIN COMPLEX PROTEIN"/>
    <property type="match status" value="1"/>
</dbReference>
<dbReference type="EMBL" id="JBBJBU010000005">
    <property type="protein sequence ID" value="KAK7205475.1"/>
    <property type="molecule type" value="Genomic_DNA"/>
</dbReference>
<comment type="similarity">
    <text evidence="1 5">Belongs to the TUBGCP family.</text>
</comment>
<dbReference type="InterPro" id="IPR042241">
    <property type="entry name" value="GCP_C_sf"/>
</dbReference>
<sequence length="863" mass="96985">MATQAFENGTLHRRTESREILSQSDRVNTTSHQHTHAHARRSRSLKVPGDVIAEAKTTGDRERLSGRSSSTRHRSPTRSESQATAERPTEKDIPEHVIPESRSVSSNSASHGAVSSASSKAVWNPEVKLIESTLSSLASRIQPPPLSAHTSGFKKALDISKLPAEVQHAVIMDDLLYVLVGTEGQYIRFHERYNPAIEVERLAGPEFRLTKGLDPSLRDITKNLLKMATYHLSVEAFVEQQSKPEYGTVNHALCAAMRTIVKEYLALISAMEYRMLTDPSFTLTVFSLETMTMAKKLMELNFLIVKLSNKEVAQPEDAEDSSSDFDKIMETLRANDGNINALNGIGASTTTSSINKGADVIKILTDRLYAVAGDPPARELLTFLLRESSKPYVKMLNLWLHRGIISDPFGEFLVKEQKGIRREKIDQDYTDEYWEKRYLIRKEALPSQIADTRTCEKILLAGKFLNVVRECGGVDASSETTDAPETIDDSRLLANIDVAYAHANSYLLSLLINTHGLAERLTSLKHYFFLDQADFFTSFVEVASHELKKPAKFVSTSKLQSLLDLTLRQPGSITAVDPFKEDLSVELNEVGLTEWLMRIVSVSGLDHTDSSAIKQLSFVPTDDRANEKDNKKTYLGVQALQFDFKIPFPLSLVISRKTILRYQLLFRHLVALKHIEQLLGSSWKDQAKSIGWTKRTANKKLHTYKARASNLRAKMLVFIQQVLYFSTSEVMEPNWVSLMNSIGSIETVDALMQRHVDFLDTCLKECMLTNAKLLKIMGKLTATCRMFSSYVNGLSRTLQSVEAKLSENDEDESIVKLQTLLDQYEQNFDHHLKMLMDGLNYYAATETVVLLSLCARLEVCINS</sequence>
<keyword evidence="3 5" id="KW-0493">Microtubule</keyword>
<organism evidence="9 10">
    <name type="scientific">Myxozyma melibiosi</name>
    <dbReference type="NCBI Taxonomy" id="54550"/>
    <lineage>
        <taxon>Eukaryota</taxon>
        <taxon>Fungi</taxon>
        <taxon>Dikarya</taxon>
        <taxon>Ascomycota</taxon>
        <taxon>Saccharomycotina</taxon>
        <taxon>Lipomycetes</taxon>
        <taxon>Lipomycetales</taxon>
        <taxon>Lipomycetaceae</taxon>
        <taxon>Myxozyma</taxon>
    </lineage>
</organism>
<keyword evidence="10" id="KW-1185">Reference proteome</keyword>
<protein>
    <recommendedName>
        <fullName evidence="5">Spindle pole body component</fullName>
    </recommendedName>
</protein>
<keyword evidence="2 5" id="KW-0963">Cytoplasm</keyword>
<dbReference type="Proteomes" id="UP001498771">
    <property type="component" value="Unassembled WGS sequence"/>
</dbReference>
<evidence type="ECO:0000313" key="9">
    <source>
        <dbReference type="EMBL" id="KAK7205475.1"/>
    </source>
</evidence>
<comment type="caution">
    <text evidence="9">The sequence shown here is derived from an EMBL/GenBank/DDBJ whole genome shotgun (WGS) entry which is preliminary data.</text>
</comment>
<comment type="subcellular location">
    <subcellularLocation>
        <location evidence="5">Cytoplasm</location>
        <location evidence="5">Cytoskeleton</location>
        <location evidence="5">Microtubule organizing center</location>
    </subcellularLocation>
</comment>
<dbReference type="PANTHER" id="PTHR19302:SF13">
    <property type="entry name" value="GAMMA-TUBULIN COMPLEX COMPONENT 2"/>
    <property type="match status" value="1"/>
</dbReference>
<evidence type="ECO:0000259" key="8">
    <source>
        <dbReference type="Pfam" id="PF17681"/>
    </source>
</evidence>
<dbReference type="InterPro" id="IPR007259">
    <property type="entry name" value="GCP"/>
</dbReference>